<dbReference type="Gene3D" id="3.60.150.10">
    <property type="entry name" value="Chorismate synthase AroC"/>
    <property type="match status" value="1"/>
</dbReference>
<feature type="non-terminal residue" evidence="7">
    <location>
        <position position="1"/>
    </location>
</feature>
<dbReference type="AlphaFoldDB" id="A0A0F8ZX79"/>
<evidence type="ECO:0000256" key="5">
    <source>
        <dbReference type="ARBA" id="ARBA00023141"/>
    </source>
</evidence>
<dbReference type="PANTHER" id="PTHR21085">
    <property type="entry name" value="CHORISMATE SYNTHASE"/>
    <property type="match status" value="1"/>
</dbReference>
<comment type="similarity">
    <text evidence="2">Belongs to the chorismate synthase family.</text>
</comment>
<dbReference type="PANTHER" id="PTHR21085:SF0">
    <property type="entry name" value="CHORISMATE SYNTHASE"/>
    <property type="match status" value="1"/>
</dbReference>
<evidence type="ECO:0000256" key="1">
    <source>
        <dbReference type="ARBA" id="ARBA00005044"/>
    </source>
</evidence>
<dbReference type="InterPro" id="IPR000453">
    <property type="entry name" value="Chorismate_synth"/>
</dbReference>
<dbReference type="GO" id="GO:0008652">
    <property type="term" value="P:amino acid biosynthetic process"/>
    <property type="evidence" value="ECO:0007669"/>
    <property type="project" value="UniProtKB-KW"/>
</dbReference>
<evidence type="ECO:0000256" key="2">
    <source>
        <dbReference type="ARBA" id="ARBA00008014"/>
    </source>
</evidence>
<dbReference type="UniPathway" id="UPA00053">
    <property type="reaction ID" value="UER00090"/>
</dbReference>
<dbReference type="Pfam" id="PF01264">
    <property type="entry name" value="Chorismate_synt"/>
    <property type="match status" value="1"/>
</dbReference>
<accession>A0A0F8ZX79</accession>
<dbReference type="EC" id="4.2.3.5" evidence="3"/>
<proteinExistence type="inferred from homology"/>
<sequence>GLSNGIPLVFRVAFKPTSSISIPQDTANFVSKEETKLIIKGRHDPCIVPRAVPVVENAVASVILDLMLQGHFIKEKIIYQAPAGRKADPFFLKIAKAFKSKFLTNDLCKEYYEEYGKEWIIENRKTFMFIDGKLILE</sequence>
<dbReference type="GO" id="GO:0010181">
    <property type="term" value="F:FMN binding"/>
    <property type="evidence" value="ECO:0007669"/>
    <property type="project" value="TreeGrafter"/>
</dbReference>
<dbReference type="GO" id="GO:0005829">
    <property type="term" value="C:cytosol"/>
    <property type="evidence" value="ECO:0007669"/>
    <property type="project" value="TreeGrafter"/>
</dbReference>
<keyword evidence="4" id="KW-0028">Amino-acid biosynthesis</keyword>
<evidence type="ECO:0000256" key="6">
    <source>
        <dbReference type="ARBA" id="ARBA00023239"/>
    </source>
</evidence>
<comment type="pathway">
    <text evidence="1">Metabolic intermediate biosynthesis; chorismate biosynthesis; chorismate from D-erythrose 4-phosphate and phosphoenolpyruvate: step 7/7.</text>
</comment>
<reference evidence="7" key="1">
    <citation type="journal article" date="2015" name="Nature">
        <title>Complex archaea that bridge the gap between prokaryotes and eukaryotes.</title>
        <authorList>
            <person name="Spang A."/>
            <person name="Saw J.H."/>
            <person name="Jorgensen S.L."/>
            <person name="Zaremba-Niedzwiedzka K."/>
            <person name="Martijn J."/>
            <person name="Lind A.E."/>
            <person name="van Eijk R."/>
            <person name="Schleper C."/>
            <person name="Guy L."/>
            <person name="Ettema T.J."/>
        </authorList>
    </citation>
    <scope>NUCLEOTIDE SEQUENCE</scope>
</reference>
<dbReference type="SUPFAM" id="SSF103263">
    <property type="entry name" value="Chorismate synthase, AroC"/>
    <property type="match status" value="1"/>
</dbReference>
<evidence type="ECO:0000256" key="3">
    <source>
        <dbReference type="ARBA" id="ARBA00013036"/>
    </source>
</evidence>
<gene>
    <name evidence="7" type="ORF">LCGC14_2642840</name>
</gene>
<dbReference type="PROSITE" id="PS00789">
    <property type="entry name" value="CHORISMATE_SYNTHASE_3"/>
    <property type="match status" value="1"/>
</dbReference>
<name>A0A0F8ZX79_9ZZZZ</name>
<dbReference type="GO" id="GO:0009423">
    <property type="term" value="P:chorismate biosynthetic process"/>
    <property type="evidence" value="ECO:0007669"/>
    <property type="project" value="UniProtKB-UniPathway"/>
</dbReference>
<organism evidence="7">
    <name type="scientific">marine sediment metagenome</name>
    <dbReference type="NCBI Taxonomy" id="412755"/>
    <lineage>
        <taxon>unclassified sequences</taxon>
        <taxon>metagenomes</taxon>
        <taxon>ecological metagenomes</taxon>
    </lineage>
</organism>
<dbReference type="InterPro" id="IPR035904">
    <property type="entry name" value="Chorismate_synth_AroC_sf"/>
</dbReference>
<dbReference type="EMBL" id="LAZR01045622">
    <property type="protein sequence ID" value="KKK98428.1"/>
    <property type="molecule type" value="Genomic_DNA"/>
</dbReference>
<evidence type="ECO:0000256" key="4">
    <source>
        <dbReference type="ARBA" id="ARBA00022605"/>
    </source>
</evidence>
<keyword evidence="5" id="KW-0057">Aromatic amino acid biosynthesis</keyword>
<dbReference type="GO" id="GO:0009073">
    <property type="term" value="P:aromatic amino acid family biosynthetic process"/>
    <property type="evidence" value="ECO:0007669"/>
    <property type="project" value="UniProtKB-KW"/>
</dbReference>
<evidence type="ECO:0000313" key="7">
    <source>
        <dbReference type="EMBL" id="KKK98428.1"/>
    </source>
</evidence>
<comment type="caution">
    <text evidence="7">The sequence shown here is derived from an EMBL/GenBank/DDBJ whole genome shotgun (WGS) entry which is preliminary data.</text>
</comment>
<dbReference type="InterPro" id="IPR020541">
    <property type="entry name" value="Chorismate_synthase_CS"/>
</dbReference>
<keyword evidence="6" id="KW-0456">Lyase</keyword>
<protein>
    <recommendedName>
        <fullName evidence="3">chorismate synthase</fullName>
        <ecNumber evidence="3">4.2.3.5</ecNumber>
    </recommendedName>
</protein>
<dbReference type="GO" id="GO:0004107">
    <property type="term" value="F:chorismate synthase activity"/>
    <property type="evidence" value="ECO:0007669"/>
    <property type="project" value="UniProtKB-EC"/>
</dbReference>